<evidence type="ECO:0000256" key="3">
    <source>
        <dbReference type="ARBA" id="ARBA00022525"/>
    </source>
</evidence>
<keyword evidence="4" id="KW-0732">Signal</keyword>
<accession>A0A8C2NWH4</accession>
<evidence type="ECO:0000256" key="6">
    <source>
        <dbReference type="ARBA" id="ARBA00023183"/>
    </source>
</evidence>
<reference evidence="8" key="1">
    <citation type="submission" date="2019-03" db="EMBL/GenBank/DDBJ databases">
        <title>Genome sequencing and reference-guided assembly of Black Bengal Goat (Capra hircus).</title>
        <authorList>
            <person name="Siddiki A.Z."/>
            <person name="Baten A."/>
            <person name="Billah M."/>
            <person name="Alam M.A.U."/>
            <person name="Shawrob K.S.M."/>
            <person name="Saha S."/>
            <person name="Chowdhury M."/>
            <person name="Rahman A.H."/>
            <person name="Stear M."/>
            <person name="Miah G."/>
            <person name="Das G.B."/>
            <person name="Hossain M.M."/>
            <person name="Kumkum M."/>
            <person name="Islam M.S."/>
            <person name="Mollah A.M."/>
            <person name="Ahsan A."/>
            <person name="Tusar F."/>
            <person name="Khan M.K.I."/>
        </authorList>
    </citation>
    <scope>NUCLEOTIDE SEQUENCE [LARGE SCALE GENOMIC DNA]</scope>
</reference>
<dbReference type="GO" id="GO:0019838">
    <property type="term" value="F:growth factor binding"/>
    <property type="evidence" value="ECO:0007669"/>
    <property type="project" value="UniProtKB-KW"/>
</dbReference>
<feature type="region of interest" description="Disordered" evidence="7">
    <location>
        <begin position="67"/>
        <end position="96"/>
    </location>
</feature>
<name>A0A8C2NWH4_CAPHI</name>
<keyword evidence="6" id="KW-0340">Growth factor binding</keyword>
<keyword evidence="5" id="KW-1015">Disulfide bond</keyword>
<dbReference type="GO" id="GO:0007267">
    <property type="term" value="P:cell-cell signaling"/>
    <property type="evidence" value="ECO:0007669"/>
    <property type="project" value="TreeGrafter"/>
</dbReference>
<dbReference type="AlphaFoldDB" id="A0A8C2NWH4"/>
<dbReference type="InterPro" id="IPR010510">
    <property type="entry name" value="FGF1-bd"/>
</dbReference>
<feature type="region of interest" description="Disordered" evidence="7">
    <location>
        <begin position="209"/>
        <end position="240"/>
    </location>
</feature>
<evidence type="ECO:0000256" key="5">
    <source>
        <dbReference type="ARBA" id="ARBA00023157"/>
    </source>
</evidence>
<feature type="compositionally biased region" description="Basic and acidic residues" evidence="7">
    <location>
        <begin position="76"/>
        <end position="91"/>
    </location>
</feature>
<evidence type="ECO:0000256" key="4">
    <source>
        <dbReference type="ARBA" id="ARBA00022729"/>
    </source>
</evidence>
<comment type="similarity">
    <text evidence="2">Belongs to the fibroblast growth factor-binding protein family.</text>
</comment>
<dbReference type="Ensembl" id="ENSCHIT00010015913.1">
    <property type="protein sequence ID" value="ENSCHIP00010011265.1"/>
    <property type="gene ID" value="ENSCHIG00010008394.1"/>
</dbReference>
<sequence length="274" mass="30499">MEGAWGRPPWSTSPCGTMKLCLAWVQKSSKISLGSHQAEGMRTHGLTLLSLLLLAVLMLLAEAKKEGRKRHGSKASTEESHALGKPGKEPRSQPAKHLIKGKFVTPDHADCRWAVTKQEEGLVLKVECTQQDNTFSCFFTGNPTSCLELHKSSIYWKQIGRNLRSQKVICGDAKSVLKTRVCRKKFPESNLKLVNSTLIRIKKPSQKLMEPSPMDTVEVTTSSNPEKTQTMTTKGPQCEDEDLENQRKAAQEYCGEVWGSLCRFFLSMVQGSSC</sequence>
<evidence type="ECO:0000256" key="2">
    <source>
        <dbReference type="ARBA" id="ARBA00008326"/>
    </source>
</evidence>
<protein>
    <recommendedName>
        <fullName evidence="9">Fibroblast growth factor binding protein 1</fullName>
    </recommendedName>
</protein>
<evidence type="ECO:0000313" key="8">
    <source>
        <dbReference type="Ensembl" id="ENSCHIP00010011265.1"/>
    </source>
</evidence>
<feature type="compositionally biased region" description="Polar residues" evidence="7">
    <location>
        <begin position="218"/>
        <end position="235"/>
    </location>
</feature>
<keyword evidence="3" id="KW-0964">Secreted</keyword>
<dbReference type="PANTHER" id="PTHR15258">
    <property type="entry name" value="FGF BINDING PROTEIN-RELATED"/>
    <property type="match status" value="1"/>
</dbReference>
<organism evidence="8">
    <name type="scientific">Capra hircus</name>
    <name type="common">Goat</name>
    <dbReference type="NCBI Taxonomy" id="9925"/>
    <lineage>
        <taxon>Eukaryota</taxon>
        <taxon>Metazoa</taxon>
        <taxon>Chordata</taxon>
        <taxon>Craniata</taxon>
        <taxon>Vertebrata</taxon>
        <taxon>Euteleostomi</taxon>
        <taxon>Mammalia</taxon>
        <taxon>Eutheria</taxon>
        <taxon>Laurasiatheria</taxon>
        <taxon>Artiodactyla</taxon>
        <taxon>Ruminantia</taxon>
        <taxon>Pecora</taxon>
        <taxon>Bovidae</taxon>
        <taxon>Caprinae</taxon>
        <taxon>Capra</taxon>
    </lineage>
</organism>
<comment type="subcellular location">
    <subcellularLocation>
        <location evidence="1">Secreted</location>
    </subcellularLocation>
</comment>
<evidence type="ECO:0000256" key="7">
    <source>
        <dbReference type="SAM" id="MobiDB-lite"/>
    </source>
</evidence>
<dbReference type="GO" id="GO:0005576">
    <property type="term" value="C:extracellular region"/>
    <property type="evidence" value="ECO:0007669"/>
    <property type="project" value="UniProtKB-SubCell"/>
</dbReference>
<proteinExistence type="inferred from homology"/>
<evidence type="ECO:0000256" key="1">
    <source>
        <dbReference type="ARBA" id="ARBA00004613"/>
    </source>
</evidence>
<evidence type="ECO:0008006" key="9">
    <source>
        <dbReference type="Google" id="ProtNLM"/>
    </source>
</evidence>
<dbReference type="PANTHER" id="PTHR15258:SF2">
    <property type="entry name" value="FIBROBLAST GROWTH FACTOR-BINDING PROTEIN 1"/>
    <property type="match status" value="1"/>
</dbReference>
<reference evidence="8" key="2">
    <citation type="submission" date="2025-08" db="UniProtKB">
        <authorList>
            <consortium name="Ensembl"/>
        </authorList>
    </citation>
    <scope>IDENTIFICATION</scope>
</reference>
<dbReference type="Pfam" id="PF06473">
    <property type="entry name" value="FGF-BP1"/>
    <property type="match status" value="1"/>
</dbReference>